<evidence type="ECO:0000256" key="7">
    <source>
        <dbReference type="ARBA" id="ARBA00023136"/>
    </source>
</evidence>
<dbReference type="Proteomes" id="UP000612361">
    <property type="component" value="Unassembled WGS sequence"/>
</dbReference>
<accession>A0A923I459</accession>
<keyword evidence="3 10" id="KW-0813">Transport</keyword>
<organism evidence="15 16">
    <name type="scientific">Undibacterium rugosum</name>
    <dbReference type="NCBI Taxonomy" id="2762291"/>
    <lineage>
        <taxon>Bacteria</taxon>
        <taxon>Pseudomonadati</taxon>
        <taxon>Pseudomonadota</taxon>
        <taxon>Betaproteobacteria</taxon>
        <taxon>Burkholderiales</taxon>
        <taxon>Oxalobacteraceae</taxon>
        <taxon>Undibacterium</taxon>
    </lineage>
</organism>
<dbReference type="Gene3D" id="2.40.170.20">
    <property type="entry name" value="TonB-dependent receptor, beta-barrel domain"/>
    <property type="match status" value="1"/>
</dbReference>
<evidence type="ECO:0000256" key="8">
    <source>
        <dbReference type="ARBA" id="ARBA00023170"/>
    </source>
</evidence>
<dbReference type="Gene3D" id="2.170.130.10">
    <property type="entry name" value="TonB-dependent receptor, plug domain"/>
    <property type="match status" value="1"/>
</dbReference>
<keyword evidence="12" id="KW-0732">Signal</keyword>
<comment type="caution">
    <text evidence="15">The sequence shown here is derived from an EMBL/GenBank/DDBJ whole genome shotgun (WGS) entry which is preliminary data.</text>
</comment>
<sequence length="936" mass="99619">MKLNKITAALATIGMFSTVAFAQEAQTTEKIQKVEVTGTSIKRTNTETASPVQVIRSEDIKRSGATNMSELMQTIPSITSGGQNDFTSGNGFAAGTATASLRGLGSASTLTLINGRRMAATATADPNSGQSTLYNINNIPMSAIERVEVLKDGASAVYGSDAIAGVVNIILKKEYKGLEATATTSGATQGGFKNNNVSLFGGYGDVDTDGFNIMVGLDVSKREGTKVEKSGGISALPVARGKWGGNIFGEDSAITFTPNYYPETGVGKGVYDTTAPLAPTKCPANQVSTTILQSKAPACAMDTNQYAYFTMPSKSANLFSRASFNVTKDITGFVEAGVSRLENEFPSAGGFATLSSSLQTWFDPAGNRRSFRFALPANHPDNPLFIANSANQLRVAAGARLADIAAGTDVTQTTYRLVGGLSGTHFGWDWQSGLMLNKSKRESRDFGAINSVTAGAALEKYRFGGVNSAELLKQISPDANSSGETTVNAVDLKGSTEFGKLAGGAIGIAAGAEYRRESIEMISDANLAAGNYVGRGGSSATGSRNVASLFTEANLPVLKSVNIEAAVRYDRYSDYGSSTTPKIGFKYTPIPELSFRGTVSEGFRAPGLTQISTSNVSSFQKINTYRDWVRCPNGAAIPGATNYETAKECTTDERTIASFIVANTQLKPETSRSKTLGLVFAPTANFSGTLDVYQISRKNEIDRLSSNDILRKLYAEGNTVYNEVVFRSPDPTTLLKDAAGNPIPGTGPVVGVKRKYLNLGESIVKGVDLELAYKANLGAWGRLNTTLFAGYIDSFKYQSEAGLPYVDQSDTGDTPRLKTRLNLSWSLDDYTVFGSMNYVSGYGLPAFNNTTGVKTTCSPDLKAVALAEAPGCRVASFTSFDMGATYTGFKDLKLSATVRNVFDRNAPFDPNYSYYNTVLHNPQGRALTVSANYKFK</sequence>
<evidence type="ECO:0000256" key="4">
    <source>
        <dbReference type="ARBA" id="ARBA00022452"/>
    </source>
</evidence>
<dbReference type="InterPro" id="IPR000531">
    <property type="entry name" value="Beta-barrel_TonB"/>
</dbReference>
<feature type="domain" description="TonB-dependent receptor-like beta-barrel" evidence="13">
    <location>
        <begin position="368"/>
        <end position="901"/>
    </location>
</feature>
<dbReference type="Pfam" id="PF07715">
    <property type="entry name" value="Plug"/>
    <property type="match status" value="1"/>
</dbReference>
<comment type="subcellular location">
    <subcellularLocation>
        <location evidence="1 10">Cell outer membrane</location>
        <topology evidence="1 10">Multi-pass membrane protein</topology>
    </subcellularLocation>
</comment>
<name>A0A923I459_9BURK</name>
<evidence type="ECO:0000259" key="13">
    <source>
        <dbReference type="Pfam" id="PF00593"/>
    </source>
</evidence>
<keyword evidence="5 10" id="KW-0812">Transmembrane</keyword>
<protein>
    <submittedName>
        <fullName evidence="15">TonB-dependent receptor</fullName>
    </submittedName>
</protein>
<comment type="similarity">
    <text evidence="2 10 11">Belongs to the TonB-dependent receptor family.</text>
</comment>
<evidence type="ECO:0000313" key="15">
    <source>
        <dbReference type="EMBL" id="MBC3936207.1"/>
    </source>
</evidence>
<feature type="chain" id="PRO_5036881360" evidence="12">
    <location>
        <begin position="23"/>
        <end position="936"/>
    </location>
</feature>
<dbReference type="EMBL" id="JACOGG010000013">
    <property type="protein sequence ID" value="MBC3936207.1"/>
    <property type="molecule type" value="Genomic_DNA"/>
</dbReference>
<evidence type="ECO:0000256" key="9">
    <source>
        <dbReference type="ARBA" id="ARBA00023237"/>
    </source>
</evidence>
<dbReference type="InterPro" id="IPR039426">
    <property type="entry name" value="TonB-dep_rcpt-like"/>
</dbReference>
<dbReference type="GO" id="GO:0009279">
    <property type="term" value="C:cell outer membrane"/>
    <property type="evidence" value="ECO:0007669"/>
    <property type="project" value="UniProtKB-SubCell"/>
</dbReference>
<evidence type="ECO:0000256" key="1">
    <source>
        <dbReference type="ARBA" id="ARBA00004571"/>
    </source>
</evidence>
<evidence type="ECO:0000259" key="14">
    <source>
        <dbReference type="Pfam" id="PF07715"/>
    </source>
</evidence>
<dbReference type="Pfam" id="PF00593">
    <property type="entry name" value="TonB_dep_Rec_b-barrel"/>
    <property type="match status" value="1"/>
</dbReference>
<reference evidence="15" key="1">
    <citation type="submission" date="2020-08" db="EMBL/GenBank/DDBJ databases">
        <title>Novel species isolated from subtropical streams in China.</title>
        <authorList>
            <person name="Lu H."/>
        </authorList>
    </citation>
    <scope>NUCLEOTIDE SEQUENCE</scope>
    <source>
        <strain evidence="15">CY7W</strain>
    </source>
</reference>
<keyword evidence="7 10" id="KW-0472">Membrane</keyword>
<gene>
    <name evidence="15" type="ORF">H8K47_12605</name>
</gene>
<proteinExistence type="inferred from homology"/>
<dbReference type="PANTHER" id="PTHR47234">
    <property type="match status" value="1"/>
</dbReference>
<evidence type="ECO:0000256" key="3">
    <source>
        <dbReference type="ARBA" id="ARBA00022448"/>
    </source>
</evidence>
<evidence type="ECO:0000256" key="2">
    <source>
        <dbReference type="ARBA" id="ARBA00009810"/>
    </source>
</evidence>
<evidence type="ECO:0000256" key="5">
    <source>
        <dbReference type="ARBA" id="ARBA00022692"/>
    </source>
</evidence>
<dbReference type="RefSeq" id="WP_186881772.1">
    <property type="nucleotide sequence ID" value="NZ_JACOGG010000013.1"/>
</dbReference>
<dbReference type="InterPro" id="IPR037066">
    <property type="entry name" value="Plug_dom_sf"/>
</dbReference>
<evidence type="ECO:0000256" key="12">
    <source>
        <dbReference type="SAM" id="SignalP"/>
    </source>
</evidence>
<dbReference type="InterPro" id="IPR036942">
    <property type="entry name" value="Beta-barrel_TonB_sf"/>
</dbReference>
<dbReference type="PANTHER" id="PTHR47234:SF2">
    <property type="entry name" value="TONB-DEPENDENT RECEPTOR"/>
    <property type="match status" value="1"/>
</dbReference>
<feature type="domain" description="TonB-dependent receptor plug" evidence="14">
    <location>
        <begin position="46"/>
        <end position="166"/>
    </location>
</feature>
<keyword evidence="4 10" id="KW-1134">Transmembrane beta strand</keyword>
<keyword evidence="6 11" id="KW-0798">TonB box</keyword>
<evidence type="ECO:0000256" key="10">
    <source>
        <dbReference type="PROSITE-ProRule" id="PRU01360"/>
    </source>
</evidence>
<dbReference type="AlphaFoldDB" id="A0A923I459"/>
<dbReference type="PROSITE" id="PS52016">
    <property type="entry name" value="TONB_DEPENDENT_REC_3"/>
    <property type="match status" value="1"/>
</dbReference>
<dbReference type="SUPFAM" id="SSF56935">
    <property type="entry name" value="Porins"/>
    <property type="match status" value="1"/>
</dbReference>
<evidence type="ECO:0000256" key="6">
    <source>
        <dbReference type="ARBA" id="ARBA00023077"/>
    </source>
</evidence>
<feature type="signal peptide" evidence="12">
    <location>
        <begin position="1"/>
        <end position="22"/>
    </location>
</feature>
<evidence type="ECO:0000256" key="11">
    <source>
        <dbReference type="RuleBase" id="RU003357"/>
    </source>
</evidence>
<dbReference type="InterPro" id="IPR012910">
    <property type="entry name" value="Plug_dom"/>
</dbReference>
<keyword evidence="16" id="KW-1185">Reference proteome</keyword>
<keyword evidence="9 10" id="KW-0998">Cell outer membrane</keyword>
<keyword evidence="8 15" id="KW-0675">Receptor</keyword>
<dbReference type="CDD" id="cd01347">
    <property type="entry name" value="ligand_gated_channel"/>
    <property type="match status" value="1"/>
</dbReference>
<evidence type="ECO:0000313" key="16">
    <source>
        <dbReference type="Proteomes" id="UP000612361"/>
    </source>
</evidence>